<accession>A0ABV8MKS1</accession>
<sequence length="90" mass="9678">MNTLAGAVAANAFRTDVVLKRHEGNTLSRSARGLHGILRLLCHHESERAAHAEGLQATPLPDYESEELHIAALALAEAVMLQLEAVASRD</sequence>
<proteinExistence type="predicted"/>
<dbReference type="EMBL" id="JBHSBU010000001">
    <property type="protein sequence ID" value="MFC4158247.1"/>
    <property type="molecule type" value="Genomic_DNA"/>
</dbReference>
<reference evidence="2" key="1">
    <citation type="journal article" date="2019" name="Int. J. Syst. Evol. Microbiol.">
        <title>The Global Catalogue of Microorganisms (GCM) 10K type strain sequencing project: providing services to taxonomists for standard genome sequencing and annotation.</title>
        <authorList>
            <consortium name="The Broad Institute Genomics Platform"/>
            <consortium name="The Broad Institute Genome Sequencing Center for Infectious Disease"/>
            <person name="Wu L."/>
            <person name="Ma J."/>
        </authorList>
    </citation>
    <scope>NUCLEOTIDE SEQUENCE [LARGE SCALE GENOMIC DNA]</scope>
    <source>
        <strain evidence="2">LMG 29894</strain>
    </source>
</reference>
<comment type="caution">
    <text evidence="1">The sequence shown here is derived from an EMBL/GenBank/DDBJ whole genome shotgun (WGS) entry which is preliminary data.</text>
</comment>
<keyword evidence="2" id="KW-1185">Reference proteome</keyword>
<protein>
    <submittedName>
        <fullName evidence="1">Uncharacterized protein</fullName>
    </submittedName>
</protein>
<gene>
    <name evidence="1" type="ORF">ACFOW7_02630</name>
</gene>
<dbReference type="RefSeq" id="WP_378160713.1">
    <property type="nucleotide sequence ID" value="NZ_JBHSBU010000001.1"/>
</dbReference>
<evidence type="ECO:0000313" key="1">
    <source>
        <dbReference type="EMBL" id="MFC4158247.1"/>
    </source>
</evidence>
<evidence type="ECO:0000313" key="2">
    <source>
        <dbReference type="Proteomes" id="UP001595791"/>
    </source>
</evidence>
<name>A0ABV8MKS1_9NEIS</name>
<dbReference type="Proteomes" id="UP001595791">
    <property type="component" value="Unassembled WGS sequence"/>
</dbReference>
<organism evidence="1 2">
    <name type="scientific">Chitinimonas lacunae</name>
    <dbReference type="NCBI Taxonomy" id="1963018"/>
    <lineage>
        <taxon>Bacteria</taxon>
        <taxon>Pseudomonadati</taxon>
        <taxon>Pseudomonadota</taxon>
        <taxon>Betaproteobacteria</taxon>
        <taxon>Neisseriales</taxon>
        <taxon>Chitinibacteraceae</taxon>
        <taxon>Chitinimonas</taxon>
    </lineage>
</organism>